<name>A0A858RJE6_9BACT</name>
<dbReference type="Pfam" id="PF04773">
    <property type="entry name" value="FecR"/>
    <property type="match status" value="1"/>
</dbReference>
<dbReference type="PANTHER" id="PTHR30273">
    <property type="entry name" value="PERIPLASMIC SIGNAL SENSOR AND SIGMA FACTOR ACTIVATOR FECR-RELATED"/>
    <property type="match status" value="1"/>
</dbReference>
<proteinExistence type="predicted"/>
<dbReference type="Proteomes" id="UP000501812">
    <property type="component" value="Chromosome"/>
</dbReference>
<dbReference type="PANTHER" id="PTHR30273:SF2">
    <property type="entry name" value="PROTEIN FECR"/>
    <property type="match status" value="1"/>
</dbReference>
<protein>
    <submittedName>
        <fullName evidence="2">FecR domain-containing protein</fullName>
    </submittedName>
</protein>
<keyword evidence="3" id="KW-1185">Reference proteome</keyword>
<evidence type="ECO:0000313" key="3">
    <source>
        <dbReference type="Proteomes" id="UP000501812"/>
    </source>
</evidence>
<feature type="domain" description="FecR protein" evidence="1">
    <location>
        <begin position="148"/>
        <end position="234"/>
    </location>
</feature>
<accession>A0A858RJE6</accession>
<dbReference type="KEGG" id="luo:HHL09_11215"/>
<dbReference type="EMBL" id="CP051774">
    <property type="protein sequence ID" value="QJE96330.1"/>
    <property type="molecule type" value="Genomic_DNA"/>
</dbReference>
<dbReference type="RefSeq" id="WP_169454731.1">
    <property type="nucleotide sequence ID" value="NZ_CP051774.1"/>
</dbReference>
<organism evidence="2 3">
    <name type="scientific">Luteolibacter luteus</name>
    <dbReference type="NCBI Taxonomy" id="2728835"/>
    <lineage>
        <taxon>Bacteria</taxon>
        <taxon>Pseudomonadati</taxon>
        <taxon>Verrucomicrobiota</taxon>
        <taxon>Verrucomicrobiia</taxon>
        <taxon>Verrucomicrobiales</taxon>
        <taxon>Verrucomicrobiaceae</taxon>
        <taxon>Luteolibacter</taxon>
    </lineage>
</organism>
<dbReference type="InterPro" id="IPR006860">
    <property type="entry name" value="FecR"/>
</dbReference>
<evidence type="ECO:0000259" key="1">
    <source>
        <dbReference type="Pfam" id="PF04773"/>
    </source>
</evidence>
<sequence>MAAEIPDEFIELLEALSEERIDEAGRARLVSMVREDASLRAVLREHFAVSRALASLERDDPGFAERTAAHVMKTAEEGEFAFAGKVTRRIARHRFAKGLAAAAVLTLAALPLAWKMLHPAKDVATLVRMDEAGIVLSRTPVKAGEKLTETSGLIRLDFHNGAVVAVEAPAKLTTVSGMEIALESGRLNAWCPESAHGFKVRTKSAELTDLGTSFGISASPDGRSEFVVLDGLVEVQKGSEKIRLEQGKALTSNAQDTLQSVAFDPSGFKNTWPLASGILSTTGSVIPASPDVPEKVALSEDSEHVLVIPERRGIPFTSPLEAEIIGPGSLPGTFDGSAKTMEPQAGRRLRSILLRYDPVGTSPEDYFIRLEGEVTFDRPVLAISCLRESLEKSDGVFSTASWTATHRGIELKQIDNDPDSVTLSEDRRTVKIIFYAGASTDEIRVFLED</sequence>
<reference evidence="2 3" key="1">
    <citation type="submission" date="2020-04" db="EMBL/GenBank/DDBJ databases">
        <title>Luteolibacter sp. G-1-1-1 isolated from soil.</title>
        <authorList>
            <person name="Dahal R.H."/>
        </authorList>
    </citation>
    <scope>NUCLEOTIDE SEQUENCE [LARGE SCALE GENOMIC DNA]</scope>
    <source>
        <strain evidence="2 3">G-1-1-1</strain>
    </source>
</reference>
<dbReference type="Gene3D" id="2.60.120.1440">
    <property type="match status" value="1"/>
</dbReference>
<dbReference type="GO" id="GO:0016989">
    <property type="term" value="F:sigma factor antagonist activity"/>
    <property type="evidence" value="ECO:0007669"/>
    <property type="project" value="TreeGrafter"/>
</dbReference>
<evidence type="ECO:0000313" key="2">
    <source>
        <dbReference type="EMBL" id="QJE96330.1"/>
    </source>
</evidence>
<dbReference type="InterPro" id="IPR012373">
    <property type="entry name" value="Ferrdict_sens_TM"/>
</dbReference>
<dbReference type="AlphaFoldDB" id="A0A858RJE6"/>
<gene>
    <name evidence="2" type="ORF">HHL09_11215</name>
</gene>